<dbReference type="Gene3D" id="3.10.180.10">
    <property type="entry name" value="2,3-Dihydroxybiphenyl 1,2-Dioxygenase, domain 1"/>
    <property type="match status" value="1"/>
</dbReference>
<dbReference type="Proteomes" id="UP001519308">
    <property type="component" value="Unassembled WGS sequence"/>
</dbReference>
<gene>
    <name evidence="1" type="ORF">J2Z44_003937</name>
</gene>
<accession>A0ABS4K8I4</accession>
<name>A0ABS4K8I4_9CLOT</name>
<comment type="caution">
    <text evidence="1">The sequence shown here is derived from an EMBL/GenBank/DDBJ whole genome shotgun (WGS) entry which is preliminary data.</text>
</comment>
<dbReference type="SUPFAM" id="SSF54593">
    <property type="entry name" value="Glyoxalase/Bleomycin resistance protein/Dihydroxybiphenyl dioxygenase"/>
    <property type="match status" value="1"/>
</dbReference>
<keyword evidence="2" id="KW-1185">Reference proteome</keyword>
<dbReference type="EMBL" id="JAGGLL010000048">
    <property type="protein sequence ID" value="MBP2024087.1"/>
    <property type="molecule type" value="Genomic_DNA"/>
</dbReference>
<sequence>MNNFIVSNFWDIHPHLKKSVFSSNNFNNNDSILRKEAEDIIFKRTKLGLNNLVKGLQCILVNSENDYFNNAVNEFRMYTGYEVYESFSNNLLDATILKLQDSCDIMVTSRKNEENPFLQYNLNPKSNIRPNTRIECFIFEVNNIDKYFSIQKNRGINFLTSDIIEHDNYYFVQTIPSSFTGTSYGFIQWKNGTKTYKDSCDADLTMMALTSKPEYTKHITFIDHAATRIIAKHRDAAILELMELTDYNFDFSIYVKNLNSITNVARMKNEKFAMVFTSGITPFTDLEQSGPTEKFVYNYGPRVHHIAFYTNFIENTFKDLINNNMKFLIDLVGSEEEGIKQTFSSPSESTFVVNEYICRYGDFDGFFTKENVRDLTNATNKQ</sequence>
<protein>
    <recommendedName>
        <fullName evidence="3">VOC domain-containing protein</fullName>
    </recommendedName>
</protein>
<evidence type="ECO:0000313" key="2">
    <source>
        <dbReference type="Proteomes" id="UP001519308"/>
    </source>
</evidence>
<evidence type="ECO:0000313" key="1">
    <source>
        <dbReference type="EMBL" id="MBP2024087.1"/>
    </source>
</evidence>
<evidence type="ECO:0008006" key="3">
    <source>
        <dbReference type="Google" id="ProtNLM"/>
    </source>
</evidence>
<dbReference type="RefSeq" id="WP_021282313.1">
    <property type="nucleotide sequence ID" value="NZ_JAGGLL010000048.1"/>
</dbReference>
<dbReference type="InterPro" id="IPR029068">
    <property type="entry name" value="Glyas_Bleomycin-R_OHBP_Dase"/>
</dbReference>
<organism evidence="1 2">
    <name type="scientific">Clostridium punense</name>
    <dbReference type="NCBI Taxonomy" id="1054297"/>
    <lineage>
        <taxon>Bacteria</taxon>
        <taxon>Bacillati</taxon>
        <taxon>Bacillota</taxon>
        <taxon>Clostridia</taxon>
        <taxon>Eubacteriales</taxon>
        <taxon>Clostridiaceae</taxon>
        <taxon>Clostridium</taxon>
    </lineage>
</organism>
<reference evidence="1 2" key="1">
    <citation type="submission" date="2021-03" db="EMBL/GenBank/DDBJ databases">
        <title>Genomic Encyclopedia of Type Strains, Phase IV (KMG-IV): sequencing the most valuable type-strain genomes for metagenomic binning, comparative biology and taxonomic classification.</title>
        <authorList>
            <person name="Goeker M."/>
        </authorList>
    </citation>
    <scope>NUCLEOTIDE SEQUENCE [LARGE SCALE GENOMIC DNA]</scope>
    <source>
        <strain evidence="1 2">DSM 28650</strain>
    </source>
</reference>
<proteinExistence type="predicted"/>